<evidence type="ECO:0000256" key="6">
    <source>
        <dbReference type="SAM" id="MobiDB-lite"/>
    </source>
</evidence>
<feature type="region of interest" description="Disordered" evidence="6">
    <location>
        <begin position="25"/>
        <end position="51"/>
    </location>
</feature>
<feature type="signal peptide" evidence="7">
    <location>
        <begin position="1"/>
        <end position="21"/>
    </location>
</feature>
<protein>
    <submittedName>
        <fullName evidence="8">Sugar ABC transporter substrate-binding protein</fullName>
    </submittedName>
</protein>
<dbReference type="PANTHER" id="PTHR43649">
    <property type="entry name" value="ARABINOSE-BINDING PROTEIN-RELATED"/>
    <property type="match status" value="1"/>
</dbReference>
<feature type="compositionally biased region" description="Basic and acidic residues" evidence="6">
    <location>
        <begin position="29"/>
        <end position="51"/>
    </location>
</feature>
<evidence type="ECO:0000256" key="4">
    <source>
        <dbReference type="ARBA" id="ARBA00023139"/>
    </source>
</evidence>
<evidence type="ECO:0000313" key="9">
    <source>
        <dbReference type="Proteomes" id="UP000092574"/>
    </source>
</evidence>
<dbReference type="Proteomes" id="UP000092574">
    <property type="component" value="Chromosome"/>
</dbReference>
<dbReference type="KEGG" id="byl:A4V09_03230"/>
<dbReference type="PANTHER" id="PTHR43649:SF33">
    <property type="entry name" value="POLYGALACTURONAN_RHAMNOGALACTURONAN-BINDING PROTEIN YTCQ"/>
    <property type="match status" value="1"/>
</dbReference>
<evidence type="ECO:0000256" key="3">
    <source>
        <dbReference type="ARBA" id="ARBA00023136"/>
    </source>
</evidence>
<dbReference type="Gene3D" id="3.40.190.10">
    <property type="entry name" value="Periplasmic binding protein-like II"/>
    <property type="match status" value="2"/>
</dbReference>
<proteinExistence type="predicted"/>
<gene>
    <name evidence="8" type="ORF">A4V09_03230</name>
</gene>
<evidence type="ECO:0000256" key="2">
    <source>
        <dbReference type="ARBA" id="ARBA00022729"/>
    </source>
</evidence>
<evidence type="ECO:0000313" key="8">
    <source>
        <dbReference type="EMBL" id="ANU74859.2"/>
    </source>
</evidence>
<keyword evidence="5" id="KW-0449">Lipoprotein</keyword>
<dbReference type="PROSITE" id="PS51257">
    <property type="entry name" value="PROKAR_LIPOPROTEIN"/>
    <property type="match status" value="1"/>
</dbReference>
<evidence type="ECO:0000256" key="5">
    <source>
        <dbReference type="ARBA" id="ARBA00023288"/>
    </source>
</evidence>
<evidence type="ECO:0000256" key="7">
    <source>
        <dbReference type="SAM" id="SignalP"/>
    </source>
</evidence>
<keyword evidence="1" id="KW-1003">Cell membrane</keyword>
<dbReference type="AlphaFoldDB" id="A0A1C7I8I9"/>
<name>A0A1C7I8I9_9FIRM</name>
<keyword evidence="4" id="KW-0564">Palmitate</keyword>
<organism evidence="8 9">
    <name type="scientific">Blautia pseudococcoides</name>
    <dbReference type="NCBI Taxonomy" id="1796616"/>
    <lineage>
        <taxon>Bacteria</taxon>
        <taxon>Bacillati</taxon>
        <taxon>Bacillota</taxon>
        <taxon>Clostridia</taxon>
        <taxon>Lachnospirales</taxon>
        <taxon>Lachnospiraceae</taxon>
        <taxon>Blautia</taxon>
    </lineage>
</organism>
<dbReference type="OrthoDB" id="9798191at2"/>
<keyword evidence="3" id="KW-0472">Membrane</keyword>
<dbReference type="InterPro" id="IPR006059">
    <property type="entry name" value="SBP"/>
</dbReference>
<dbReference type="InterPro" id="IPR050490">
    <property type="entry name" value="Bact_solute-bd_prot1"/>
</dbReference>
<accession>A0A1C7I8I9</accession>
<dbReference type="EMBL" id="CP015405">
    <property type="protein sequence ID" value="ANU74859.2"/>
    <property type="molecule type" value="Genomic_DNA"/>
</dbReference>
<evidence type="ECO:0000256" key="1">
    <source>
        <dbReference type="ARBA" id="ARBA00022475"/>
    </source>
</evidence>
<keyword evidence="2 7" id="KW-0732">Signal</keyword>
<reference evidence="8" key="1">
    <citation type="submission" date="2017-04" db="EMBL/GenBank/DDBJ databases">
        <title>Complete Genome Sequences of Twelve Strains of a Stable Defined Moderately Diverse Mouse Microbiota 2 (sDMDMm2).</title>
        <authorList>
            <person name="Uchimura Y."/>
            <person name="Wyss M."/>
            <person name="Brugiroux S."/>
            <person name="Limenitakis J.P."/>
            <person name="Stecher B."/>
            <person name="McCoy K.D."/>
            <person name="Macpherson A.J."/>
        </authorList>
    </citation>
    <scope>NUCLEOTIDE SEQUENCE</scope>
    <source>
        <strain evidence="8">YL58</strain>
    </source>
</reference>
<dbReference type="Pfam" id="PF13416">
    <property type="entry name" value="SBP_bac_8"/>
    <property type="match status" value="1"/>
</dbReference>
<feature type="chain" id="PRO_5039494790" evidence="7">
    <location>
        <begin position="22"/>
        <end position="441"/>
    </location>
</feature>
<sequence length="441" mass="48427">MIMRKKLAVLLCAAMAVSSLAGCSSGAKEASDTQGESKKEEAKDKAESKEKGSGDVLTLEFFQQKSEEAAQVGYQNIIDKFNEQNPDIKIEMNTVPDAPTVLTSRVASGDIPVIFTDFPTQLQFHQKVANGYVQDLSEQDFLENVEQSALDMTKQEDGKYYALPFSRNYMGVWYNMEIFEENNLEVPETWEEFVSVCNALEEKGVTPLGLHGKDPGRVGHTFQCCTVAFDPEGVETIEKAVAGEGKIEGDEGFKKAAEKMLTLLDHSNEDALALSDMQCYENFANGQYAMCITGSYARGTIMIANPDLKLGVFPLPNDTRETTNTLSGIDAAVCISAKASEEEKAGAYKFLEFLAQPENAQLFCDAEGAPSCITGVVHKDEGVQPMLELISDGQVHDWMASTIDNNVVTDLYNVTQGFWSEKNVDNYLKQMDESIAITSAE</sequence>
<keyword evidence="9" id="KW-1185">Reference proteome</keyword>
<dbReference type="STRING" id="1796616.A4V09_03230"/>
<dbReference type="SUPFAM" id="SSF53850">
    <property type="entry name" value="Periplasmic binding protein-like II"/>
    <property type="match status" value="1"/>
</dbReference>